<dbReference type="Gene3D" id="1.10.1410.10">
    <property type="match status" value="1"/>
</dbReference>
<dbReference type="Gene3D" id="3.90.1140.10">
    <property type="entry name" value="Cyclic phosphodiesterase"/>
    <property type="match status" value="1"/>
</dbReference>
<dbReference type="InterPro" id="IPR036691">
    <property type="entry name" value="Endo/exonu/phosph_ase_sf"/>
</dbReference>
<dbReference type="OrthoDB" id="10263155at2759"/>
<comment type="cofactor">
    <cofactor evidence="1">
        <name>Mn(2+)</name>
        <dbReference type="ChEBI" id="CHEBI:29035"/>
    </cofactor>
</comment>
<evidence type="ECO:0000259" key="15">
    <source>
        <dbReference type="Pfam" id="PF04928"/>
    </source>
</evidence>
<evidence type="ECO:0000256" key="6">
    <source>
        <dbReference type="ARBA" id="ARBA00022664"/>
    </source>
</evidence>
<dbReference type="GO" id="GO:1990817">
    <property type="term" value="F:poly(A) RNA polymerase activity"/>
    <property type="evidence" value="ECO:0007669"/>
    <property type="project" value="UniProtKB-EC"/>
</dbReference>
<reference evidence="17 18" key="1">
    <citation type="submission" date="2015-04" db="EMBL/GenBank/DDBJ databases">
        <title>The draft genome sequence of Fusarium langsethiae, a T-2/HT-2 mycotoxin producer.</title>
        <authorList>
            <person name="Lysoe E."/>
            <person name="Divon H.H."/>
            <person name="Terzi V."/>
            <person name="Orru L."/>
            <person name="Lamontanara A."/>
            <person name="Kolseth A.-K."/>
            <person name="Frandsen R.J."/>
            <person name="Nielsen K."/>
            <person name="Thrane U."/>
        </authorList>
    </citation>
    <scope>NUCLEOTIDE SEQUENCE [LARGE SCALE GENOMIC DNA]</scope>
    <source>
        <strain evidence="17 18">Fl201059</strain>
    </source>
</reference>
<dbReference type="GO" id="GO:0046872">
    <property type="term" value="F:metal ion binding"/>
    <property type="evidence" value="ECO:0007669"/>
    <property type="project" value="UniProtKB-KW"/>
</dbReference>
<dbReference type="SUPFAM" id="SSF55144">
    <property type="entry name" value="LigT-like"/>
    <property type="match status" value="1"/>
</dbReference>
<dbReference type="Proteomes" id="UP000037904">
    <property type="component" value="Unassembled WGS sequence"/>
</dbReference>
<dbReference type="Pfam" id="PF20750">
    <property type="entry name" value="PAP_NTPase"/>
    <property type="match status" value="1"/>
</dbReference>
<dbReference type="SUPFAM" id="SSF81301">
    <property type="entry name" value="Nucleotidyltransferase"/>
    <property type="match status" value="1"/>
</dbReference>
<dbReference type="InterPro" id="IPR040459">
    <property type="entry name" value="MJ1316"/>
</dbReference>
<keyword evidence="11" id="KW-0460">Magnesium</keyword>
<evidence type="ECO:0000256" key="4">
    <source>
        <dbReference type="ARBA" id="ARBA00010912"/>
    </source>
</evidence>
<keyword evidence="8" id="KW-0479">Metal-binding</keyword>
<evidence type="ECO:0000259" key="14">
    <source>
        <dbReference type="Pfam" id="PF04457"/>
    </source>
</evidence>
<comment type="similarity">
    <text evidence="4">Belongs to the poly(A) polymerase family.</text>
</comment>
<dbReference type="PANTHER" id="PTHR10682:SF23">
    <property type="entry name" value="POLYNUCLEOTIDE ADENYLYLTRANSFERASE"/>
    <property type="match status" value="1"/>
</dbReference>
<dbReference type="InterPro" id="IPR005135">
    <property type="entry name" value="Endo/exonuclease/phosphatase"/>
</dbReference>
<dbReference type="SUPFAM" id="SSF56219">
    <property type="entry name" value="DNase I-like"/>
    <property type="match status" value="1"/>
</dbReference>
<accession>A0A0N0DGE7</accession>
<feature type="domain" description="Poly(A) polymerase central" evidence="15">
    <location>
        <begin position="769"/>
        <end position="846"/>
    </location>
</feature>
<keyword evidence="6" id="KW-0507">mRNA processing</keyword>
<keyword evidence="10" id="KW-0067">ATP-binding</keyword>
<dbReference type="GO" id="GO:0006397">
    <property type="term" value="P:mRNA processing"/>
    <property type="evidence" value="ECO:0007669"/>
    <property type="project" value="UniProtKB-KW"/>
</dbReference>
<evidence type="ECO:0000256" key="1">
    <source>
        <dbReference type="ARBA" id="ARBA00001936"/>
    </source>
</evidence>
<evidence type="ECO:0000256" key="11">
    <source>
        <dbReference type="ARBA" id="ARBA00022842"/>
    </source>
</evidence>
<name>A0A0N0DGE7_FUSLA</name>
<evidence type="ECO:0000256" key="3">
    <source>
        <dbReference type="ARBA" id="ARBA00004123"/>
    </source>
</evidence>
<dbReference type="EC" id="2.7.7.19" evidence="5"/>
<dbReference type="InterPro" id="IPR011068">
    <property type="entry name" value="NuclTrfase_I-like_C"/>
</dbReference>
<dbReference type="Pfam" id="PF03372">
    <property type="entry name" value="Exo_endo_phos"/>
    <property type="match status" value="1"/>
</dbReference>
<evidence type="ECO:0000256" key="12">
    <source>
        <dbReference type="ARBA" id="ARBA00023242"/>
    </source>
</evidence>
<dbReference type="GO" id="GO:0003723">
    <property type="term" value="F:RNA binding"/>
    <property type="evidence" value="ECO:0007669"/>
    <property type="project" value="InterPro"/>
</dbReference>
<comment type="subcellular location">
    <subcellularLocation>
        <location evidence="3">Nucleus</location>
    </subcellularLocation>
</comment>
<dbReference type="InterPro" id="IPR043519">
    <property type="entry name" value="NT_sf"/>
</dbReference>
<evidence type="ECO:0000256" key="10">
    <source>
        <dbReference type="ARBA" id="ARBA00022840"/>
    </source>
</evidence>
<dbReference type="InterPro" id="IPR007012">
    <property type="entry name" value="PolA_pol_cen_dom"/>
</dbReference>
<keyword evidence="9" id="KW-0547">Nucleotide-binding</keyword>
<comment type="caution">
    <text evidence="17">The sequence shown here is derived from an EMBL/GenBank/DDBJ whole genome shotgun (WGS) entry which is preliminary data.</text>
</comment>
<dbReference type="Pfam" id="PF13563">
    <property type="entry name" value="2_5_RNA_ligase2"/>
    <property type="match status" value="1"/>
</dbReference>
<dbReference type="Gene3D" id="3.30.460.10">
    <property type="entry name" value="Beta Polymerase, domain 2"/>
    <property type="match status" value="1"/>
</dbReference>
<evidence type="ECO:0000313" key="17">
    <source>
        <dbReference type="EMBL" id="KPA43907.1"/>
    </source>
</evidence>
<comment type="cofactor">
    <cofactor evidence="2">
        <name>Mg(2+)</name>
        <dbReference type="ChEBI" id="CHEBI:18420"/>
    </cofactor>
</comment>
<keyword evidence="12" id="KW-0539">Nucleus</keyword>
<evidence type="ECO:0000313" key="18">
    <source>
        <dbReference type="Proteomes" id="UP000037904"/>
    </source>
</evidence>
<dbReference type="Gene3D" id="3.30.70.590">
    <property type="entry name" value="Poly(A) polymerase predicted RNA binding domain"/>
    <property type="match status" value="1"/>
</dbReference>
<dbReference type="InterPro" id="IPR048840">
    <property type="entry name" value="PolA_pol_NTPase"/>
</dbReference>
<evidence type="ECO:0000259" key="13">
    <source>
        <dbReference type="Pfam" id="PF03372"/>
    </source>
</evidence>
<evidence type="ECO:0000256" key="2">
    <source>
        <dbReference type="ARBA" id="ARBA00001946"/>
    </source>
</evidence>
<feature type="domain" description="Poly(A) polymerase nucleotidyltransferase" evidence="16">
    <location>
        <begin position="592"/>
        <end position="719"/>
    </location>
</feature>
<gene>
    <name evidence="17" type="ORF">FLAG1_03165</name>
</gene>
<proteinExistence type="inferred from homology"/>
<dbReference type="PANTHER" id="PTHR10682">
    <property type="entry name" value="POLY A POLYMERASE"/>
    <property type="match status" value="1"/>
</dbReference>
<evidence type="ECO:0000256" key="9">
    <source>
        <dbReference type="ARBA" id="ARBA00022741"/>
    </source>
</evidence>
<protein>
    <recommendedName>
        <fullName evidence="5">polynucleotide adenylyltransferase</fullName>
        <ecNumber evidence="5">2.7.7.19</ecNumber>
    </recommendedName>
</protein>
<feature type="domain" description="MJ1316 RNA cyclic group end recognition" evidence="14">
    <location>
        <begin position="1115"/>
        <end position="1185"/>
    </location>
</feature>
<dbReference type="GO" id="GO:0031123">
    <property type="term" value="P:RNA 3'-end processing"/>
    <property type="evidence" value="ECO:0007669"/>
    <property type="project" value="InterPro"/>
</dbReference>
<dbReference type="Pfam" id="PF04457">
    <property type="entry name" value="MJ1316"/>
    <property type="match status" value="1"/>
</dbReference>
<dbReference type="GO" id="GO:0005524">
    <property type="term" value="F:ATP binding"/>
    <property type="evidence" value="ECO:0007669"/>
    <property type="project" value="UniProtKB-KW"/>
</dbReference>
<dbReference type="AlphaFoldDB" id="A0A0N0DGE7"/>
<dbReference type="SUPFAM" id="SSF55003">
    <property type="entry name" value="PAP/Archaeal CCA-adding enzyme, C-terminal domain"/>
    <property type="match status" value="1"/>
</dbReference>
<evidence type="ECO:0000256" key="5">
    <source>
        <dbReference type="ARBA" id="ARBA00012388"/>
    </source>
</evidence>
<keyword evidence="18" id="KW-1185">Reference proteome</keyword>
<dbReference type="SUPFAM" id="SSF81631">
    <property type="entry name" value="PAP/OAS1 substrate-binding domain"/>
    <property type="match status" value="1"/>
</dbReference>
<keyword evidence="7" id="KW-0808">Transferase</keyword>
<evidence type="ECO:0000256" key="7">
    <source>
        <dbReference type="ARBA" id="ARBA00022679"/>
    </source>
</evidence>
<organism evidence="17 18">
    <name type="scientific">Fusarium langsethiae</name>
    <dbReference type="NCBI Taxonomy" id="179993"/>
    <lineage>
        <taxon>Eukaryota</taxon>
        <taxon>Fungi</taxon>
        <taxon>Dikarya</taxon>
        <taxon>Ascomycota</taxon>
        <taxon>Pezizomycotina</taxon>
        <taxon>Sordariomycetes</taxon>
        <taxon>Hypocreomycetidae</taxon>
        <taxon>Hypocreales</taxon>
        <taxon>Nectriaceae</taxon>
        <taxon>Fusarium</taxon>
    </lineage>
</organism>
<dbReference type="InterPro" id="IPR009097">
    <property type="entry name" value="Cyclic_Pdiesterase"/>
</dbReference>
<feature type="domain" description="Endonuclease/exonuclease/phosphatase" evidence="13">
    <location>
        <begin position="255"/>
        <end position="556"/>
    </location>
</feature>
<evidence type="ECO:0000256" key="8">
    <source>
        <dbReference type="ARBA" id="ARBA00022723"/>
    </source>
</evidence>
<dbReference type="GO" id="GO:0005634">
    <property type="term" value="C:nucleus"/>
    <property type="evidence" value="ECO:0007669"/>
    <property type="project" value="UniProtKB-SubCell"/>
</dbReference>
<dbReference type="EMBL" id="JXCE01000034">
    <property type="protein sequence ID" value="KPA43907.1"/>
    <property type="molecule type" value="Genomic_DNA"/>
</dbReference>
<evidence type="ECO:0000259" key="16">
    <source>
        <dbReference type="Pfam" id="PF20750"/>
    </source>
</evidence>
<dbReference type="Pfam" id="PF04928">
    <property type="entry name" value="PAP_central"/>
    <property type="match status" value="1"/>
</dbReference>
<sequence>MEKIERTPLFTFKCHDTALCAIPPRELWSSVDRLRCLYDKAYTAWPPHINIIYPFVRPELLENAAQVLRGDAIEHQPQVALDVADFFKHKHHNTIYLGQSSEDNVNQLAKLKNYISKALGQPQDSTDENFTPHMTIGQSEDAEAAPHHFLLEKARLLAPITWQVREVAILVREPLAQSGSGPKPMKLWGTLNLESGTLTQTTQPQDCNDRLEEKSRVTFQPAHCFSEPSKPLEKNDSPAHTPDATGLVLNRLVVASYNVLAEFEWPPQSHRHAPLVQNLLSAQAAADVVVLQEVTDHFLPDLLGSEELRGRYPYVSHGPPDSIGAEPLPSLLNVVVLSRFPFEWHHLPFQRKHKGCTVVRFPTIGTSDAPDGQFKSWILVACHLSQGLTDGAIAAKKNEVQKMLDYLSATFPQNQWILAGDFNLVTSSHTIEAARKKQDISLQTVHRLQDIERALLDAGFIDTWLATRLESGESSDMNNERRSVLDSFQGEQGATFDPLTNTLTAELVGSGLNNRPQRYDKILVRTGHYHPHGFNMFGQTPFQATQGGHSTYASDHWGIRCLLLKSSSSEMSKAAVPEMTIKLQRPVPNLVEGEGLEHFLKNYGYLPTEQERATRDQAIRALEAALKDFNLSESEDDTRSGPPFIVVPVGSYGLGVWTSSSDIDCLCIGPFSSKTFFTMAVQRLKRAADIRILRRVKANSGYMLELEVHGIKVDLQYCAAASIAERWPEVMKRPANDSAFALPFQTLTKLKPVRDLFYLRRSLPDMVQYRMAHLFIKSWAQARGIYSAKFGFLGGIHISVLLVPICKALASGSETVSPTDIVVTFFRHYCNFDWKNSMVFDPFFHKDLRYNRTFREPLCLLGWHAPALNTAPIASNPTVMAIAAEMERANRLLSEDGCTWNSVLGLQSTQEVGGSKGAMEFLHEFKTYIKIDANYWGPSQEKSGRFIGWLESRCVMLLVDINRKLQHLVARIWPSRFLDTSSGGAGGPGEEYHGCYLIGLAWDANMSKYDVKEMRTSIQTVLQDFETRIRRDEKYYDAQSCWMSATLARGSDLGEMEVDQTLWGEFAGETDDEDSDEELEEEEELDNDEEELKGKGSTHGSRAAVVGKALGLGKFRTAADVLNRLRWDTNFDSSDYIVGYEDRFLGARERAMEHWKSEQTDEEFIPQHRILYFKRRADNVIVWERRTRTDDIFGSGIKRPTTDV</sequence>
<dbReference type="Gene3D" id="3.60.10.10">
    <property type="entry name" value="Endonuclease/exonuclease/phosphatase"/>
    <property type="match status" value="1"/>
</dbReference>